<feature type="binding site" evidence="6">
    <location>
        <begin position="126"/>
        <end position="129"/>
    </location>
    <ligand>
        <name>FAD</name>
        <dbReference type="ChEBI" id="CHEBI:57692"/>
    </ligand>
</feature>
<dbReference type="GO" id="GO:0050660">
    <property type="term" value="F:flavin adenine dinucleotide binding"/>
    <property type="evidence" value="ECO:0007669"/>
    <property type="project" value="InterPro"/>
</dbReference>
<evidence type="ECO:0000313" key="9">
    <source>
        <dbReference type="EMBL" id="THU96825.1"/>
    </source>
</evidence>
<comment type="cofactor">
    <cofactor evidence="1 6">
        <name>FAD</name>
        <dbReference type="ChEBI" id="CHEBI:57692"/>
    </cofactor>
</comment>
<dbReference type="InterPro" id="IPR007867">
    <property type="entry name" value="GMC_OxRtase_C"/>
</dbReference>
<dbReference type="Proteomes" id="UP000297245">
    <property type="component" value="Unassembled WGS sequence"/>
</dbReference>
<evidence type="ECO:0000256" key="1">
    <source>
        <dbReference type="ARBA" id="ARBA00001974"/>
    </source>
</evidence>
<keyword evidence="4 6" id="KW-0274">FAD</keyword>
<dbReference type="Gene3D" id="3.30.560.10">
    <property type="entry name" value="Glucose Oxidase, domain 3"/>
    <property type="match status" value="1"/>
</dbReference>
<name>A0A4V4HFZ9_DENBC</name>
<feature type="active site" description="Proton acceptor" evidence="5">
    <location>
        <position position="580"/>
    </location>
</feature>
<gene>
    <name evidence="9" type="ORF">K435DRAFT_891161</name>
</gene>
<dbReference type="SUPFAM" id="SSF51905">
    <property type="entry name" value="FAD/NAD(P)-binding domain"/>
    <property type="match status" value="1"/>
</dbReference>
<dbReference type="InterPro" id="IPR036188">
    <property type="entry name" value="FAD/NAD-bd_sf"/>
</dbReference>
<accession>A0A4V4HFZ9</accession>
<evidence type="ECO:0000256" key="5">
    <source>
        <dbReference type="PIRSR" id="PIRSR000137-1"/>
    </source>
</evidence>
<comment type="similarity">
    <text evidence="2">Belongs to the GMC oxidoreductase family.</text>
</comment>
<evidence type="ECO:0000256" key="6">
    <source>
        <dbReference type="PIRSR" id="PIRSR000137-2"/>
    </source>
</evidence>
<dbReference type="PROSITE" id="PS00624">
    <property type="entry name" value="GMC_OXRED_2"/>
    <property type="match status" value="1"/>
</dbReference>
<protein>
    <submittedName>
        <fullName evidence="9">Aryl-alcohol-oxidase from pleurotus Eryingii</fullName>
    </submittedName>
</protein>
<feature type="signal peptide" evidence="7">
    <location>
        <begin position="1"/>
        <end position="24"/>
    </location>
</feature>
<keyword evidence="7" id="KW-0732">Signal</keyword>
<dbReference type="OrthoDB" id="269227at2759"/>
<dbReference type="AlphaFoldDB" id="A0A4V4HFZ9"/>
<dbReference type="GO" id="GO:0016614">
    <property type="term" value="F:oxidoreductase activity, acting on CH-OH group of donors"/>
    <property type="evidence" value="ECO:0007669"/>
    <property type="project" value="InterPro"/>
</dbReference>
<dbReference type="Gene3D" id="3.50.50.60">
    <property type="entry name" value="FAD/NAD(P)-binding domain"/>
    <property type="match status" value="1"/>
</dbReference>
<dbReference type="PANTHER" id="PTHR11552">
    <property type="entry name" value="GLUCOSE-METHANOL-CHOLINE GMC OXIDOREDUCTASE"/>
    <property type="match status" value="1"/>
</dbReference>
<evidence type="ECO:0000313" key="10">
    <source>
        <dbReference type="Proteomes" id="UP000297245"/>
    </source>
</evidence>
<feature type="binding site" evidence="6">
    <location>
        <position position="118"/>
    </location>
    <ligand>
        <name>FAD</name>
        <dbReference type="ChEBI" id="CHEBI:57692"/>
    </ligand>
</feature>
<keyword evidence="3" id="KW-0285">Flavoprotein</keyword>
<evidence type="ECO:0000256" key="3">
    <source>
        <dbReference type="ARBA" id="ARBA00022630"/>
    </source>
</evidence>
<evidence type="ECO:0000256" key="7">
    <source>
        <dbReference type="SAM" id="SignalP"/>
    </source>
</evidence>
<dbReference type="InterPro" id="IPR000172">
    <property type="entry name" value="GMC_OxRdtase_N"/>
</dbReference>
<organism evidence="9 10">
    <name type="scientific">Dendrothele bispora (strain CBS 962.96)</name>
    <dbReference type="NCBI Taxonomy" id="1314807"/>
    <lineage>
        <taxon>Eukaryota</taxon>
        <taxon>Fungi</taxon>
        <taxon>Dikarya</taxon>
        <taxon>Basidiomycota</taxon>
        <taxon>Agaricomycotina</taxon>
        <taxon>Agaricomycetes</taxon>
        <taxon>Agaricomycetidae</taxon>
        <taxon>Agaricales</taxon>
        <taxon>Agaricales incertae sedis</taxon>
        <taxon>Dendrothele</taxon>
    </lineage>
</organism>
<feature type="chain" id="PRO_5020547825" evidence="7">
    <location>
        <begin position="25"/>
        <end position="634"/>
    </location>
</feature>
<dbReference type="EMBL" id="ML179168">
    <property type="protein sequence ID" value="THU96825.1"/>
    <property type="molecule type" value="Genomic_DNA"/>
</dbReference>
<evidence type="ECO:0000256" key="4">
    <source>
        <dbReference type="ARBA" id="ARBA00022827"/>
    </source>
</evidence>
<evidence type="ECO:0000259" key="8">
    <source>
        <dbReference type="PROSITE" id="PS00624"/>
    </source>
</evidence>
<dbReference type="PANTHER" id="PTHR11552:SF147">
    <property type="entry name" value="CHOLINE DEHYDROGENASE, MITOCHONDRIAL"/>
    <property type="match status" value="1"/>
</dbReference>
<sequence>MKSTFQIPFTSKLLLLLFAKSSFSALLSSPRELAKSKYDFVIVGGGTAGSVIASRLTEDSSVKVLVVEAGISHVGLLNVEVPFLSTSIQPGTAIDWNYTTVAQAGLDNRTVSIPRGHVLGGSSSTNVLVWNRGSNDVWDHWSNITKDERWSWNAIEPYYLKTNHMTTPADKHNTTGQFDPSAYGSGPLDISLPGYPTELDGRVLNTSKSLGGRVKYTQDLNSGDLVGFSYIQSTIGNGERSSSATAYLEPALDRSNLDVLINTRAIRLVANETQAGTPVFTGVELVQGPQDTPIRVTASNEIVLCGGSIGTPQLLLLSGVGPKEELTTLGIDPVLDIPDVGKNLIDHPLVPTYYQVADNATTFDDLLRSADLFNQTLAQWQNDKQGLFVNSPSNTYGFLQLPDEAFVNQTNPAAGPLSANTEILFGDGFAPLGTLTQPLMGRFITILTAVVSPTSRGSITLNSSDPFEQPLINPGILTTEFDMNAMVQAVKDSQQFIHTSPYWDDFFLGPYGDLASAETDEERIELIRKEAVTIYHPVGTASMSPKEAKWGVTDPELRVKGARGLRVVDASIFPHIPECHIQALVYTVAERAADMIKEAYNYTKRCEARKEDSESAKFSYDLRALDSHFRDAST</sequence>
<keyword evidence="10" id="KW-1185">Reference proteome</keyword>
<feature type="domain" description="Glucose-methanol-choline oxidoreductase N-terminal" evidence="8">
    <location>
        <begin position="307"/>
        <end position="321"/>
    </location>
</feature>
<evidence type="ECO:0000256" key="2">
    <source>
        <dbReference type="ARBA" id="ARBA00010790"/>
    </source>
</evidence>
<dbReference type="SUPFAM" id="SSF54373">
    <property type="entry name" value="FAD-linked reductases, C-terminal domain"/>
    <property type="match status" value="1"/>
</dbReference>
<reference evidence="9 10" key="1">
    <citation type="journal article" date="2019" name="Nat. Ecol. Evol.">
        <title>Megaphylogeny resolves global patterns of mushroom evolution.</title>
        <authorList>
            <person name="Varga T."/>
            <person name="Krizsan K."/>
            <person name="Foldi C."/>
            <person name="Dima B."/>
            <person name="Sanchez-Garcia M."/>
            <person name="Sanchez-Ramirez S."/>
            <person name="Szollosi G.J."/>
            <person name="Szarkandi J.G."/>
            <person name="Papp V."/>
            <person name="Albert L."/>
            <person name="Andreopoulos W."/>
            <person name="Angelini C."/>
            <person name="Antonin V."/>
            <person name="Barry K.W."/>
            <person name="Bougher N.L."/>
            <person name="Buchanan P."/>
            <person name="Buyck B."/>
            <person name="Bense V."/>
            <person name="Catcheside P."/>
            <person name="Chovatia M."/>
            <person name="Cooper J."/>
            <person name="Damon W."/>
            <person name="Desjardin D."/>
            <person name="Finy P."/>
            <person name="Geml J."/>
            <person name="Haridas S."/>
            <person name="Hughes K."/>
            <person name="Justo A."/>
            <person name="Karasinski D."/>
            <person name="Kautmanova I."/>
            <person name="Kiss B."/>
            <person name="Kocsube S."/>
            <person name="Kotiranta H."/>
            <person name="LaButti K.M."/>
            <person name="Lechner B.E."/>
            <person name="Liimatainen K."/>
            <person name="Lipzen A."/>
            <person name="Lukacs Z."/>
            <person name="Mihaltcheva S."/>
            <person name="Morgado L.N."/>
            <person name="Niskanen T."/>
            <person name="Noordeloos M.E."/>
            <person name="Ohm R.A."/>
            <person name="Ortiz-Santana B."/>
            <person name="Ovrebo C."/>
            <person name="Racz N."/>
            <person name="Riley R."/>
            <person name="Savchenko A."/>
            <person name="Shiryaev A."/>
            <person name="Soop K."/>
            <person name="Spirin V."/>
            <person name="Szebenyi C."/>
            <person name="Tomsovsky M."/>
            <person name="Tulloss R.E."/>
            <person name="Uehling J."/>
            <person name="Grigoriev I.V."/>
            <person name="Vagvolgyi C."/>
            <person name="Papp T."/>
            <person name="Martin F.M."/>
            <person name="Miettinen O."/>
            <person name="Hibbett D.S."/>
            <person name="Nagy L.G."/>
        </authorList>
    </citation>
    <scope>NUCLEOTIDE SEQUENCE [LARGE SCALE GENOMIC DNA]</scope>
    <source>
        <strain evidence="9 10">CBS 962.96</strain>
    </source>
</reference>
<dbReference type="Pfam" id="PF05199">
    <property type="entry name" value="GMC_oxred_C"/>
    <property type="match status" value="1"/>
</dbReference>
<dbReference type="InterPro" id="IPR012132">
    <property type="entry name" value="GMC_OxRdtase"/>
</dbReference>
<feature type="active site" description="Proton donor" evidence="5">
    <location>
        <position position="536"/>
    </location>
</feature>
<dbReference type="Pfam" id="PF00732">
    <property type="entry name" value="GMC_oxred_N"/>
    <property type="match status" value="1"/>
</dbReference>
<dbReference type="PIRSF" id="PIRSF000137">
    <property type="entry name" value="Alcohol_oxidase"/>
    <property type="match status" value="1"/>
</dbReference>
<proteinExistence type="inferred from homology"/>